<keyword evidence="2" id="KW-1185">Reference proteome</keyword>
<comment type="caution">
    <text evidence="1">The sequence shown here is derived from an EMBL/GenBank/DDBJ whole genome shotgun (WGS) entry which is preliminary data.</text>
</comment>
<dbReference type="AlphaFoldDB" id="A0A444ISM9"/>
<accession>A0A444ISM9</accession>
<name>A0A444ISM9_9BACT</name>
<dbReference type="EMBL" id="MTKO01000109">
    <property type="protein sequence ID" value="RWX43813.1"/>
    <property type="molecule type" value="Genomic_DNA"/>
</dbReference>
<proteinExistence type="predicted"/>
<reference evidence="1 2" key="1">
    <citation type="submission" date="2017-01" db="EMBL/GenBank/DDBJ databases">
        <title>The cable genome- insights into the physiology and evolution of filamentous bacteria capable of sulfide oxidation via long distance electron transfer.</title>
        <authorList>
            <person name="Schreiber L."/>
            <person name="Bjerg J.T."/>
            <person name="Boggild A."/>
            <person name="Van De Vossenberg J."/>
            <person name="Meysman F."/>
            <person name="Nielsen L.P."/>
            <person name="Schramm A."/>
            <person name="Kjeldsen K.U."/>
        </authorList>
    </citation>
    <scope>NUCLEOTIDE SEQUENCE [LARGE SCALE GENOMIC DNA]</scope>
    <source>
        <strain evidence="1">MCF</strain>
    </source>
</reference>
<dbReference type="Proteomes" id="UP000287853">
    <property type="component" value="Unassembled WGS sequence"/>
</dbReference>
<gene>
    <name evidence="1" type="ORF">H206_02450</name>
</gene>
<sequence>MLLLGSEVSAKVSTDDIHNVSEICMNVQRVLKDYALIGMKTSFHDHLQEDLAEIDEHINDIKVIDDLDKKKAAEILEIEKIWTAAKPKFQKKPFNKKTMHELHEVIDEELTERCEKIINEMSADTGIKGHEHVVHIGQLGVESQRLAAVYLLKAWGIDDPHYAKVVQHTLDEINQIYEKLMSADKELVSTEIKEELKESKKKFIAFGFMAKRKSGHFMPAEAAKIADDLYEMLREILSMQRTLVEKDASYFIPVTDKKNADTTLRIITDFVYVHEEVRS</sequence>
<organism evidence="1 2">
    <name type="scientific">Candidatus Electrothrix aarhusensis</name>
    <dbReference type="NCBI Taxonomy" id="1859131"/>
    <lineage>
        <taxon>Bacteria</taxon>
        <taxon>Pseudomonadati</taxon>
        <taxon>Thermodesulfobacteriota</taxon>
        <taxon>Desulfobulbia</taxon>
        <taxon>Desulfobulbales</taxon>
        <taxon>Desulfobulbaceae</taxon>
        <taxon>Candidatus Electrothrix</taxon>
    </lineage>
</organism>
<evidence type="ECO:0000313" key="2">
    <source>
        <dbReference type="Proteomes" id="UP000287853"/>
    </source>
</evidence>
<evidence type="ECO:0000313" key="1">
    <source>
        <dbReference type="EMBL" id="RWX43813.1"/>
    </source>
</evidence>
<protein>
    <submittedName>
        <fullName evidence="1">Uncharacterized protein</fullName>
    </submittedName>
</protein>